<name>A0A6J8EHQ9_MYTCO</name>
<keyword evidence="3" id="KW-1185">Reference proteome</keyword>
<dbReference type="GO" id="GO:0003677">
    <property type="term" value="F:DNA binding"/>
    <property type="evidence" value="ECO:0007669"/>
    <property type="project" value="InterPro"/>
</dbReference>
<dbReference type="Proteomes" id="UP000507470">
    <property type="component" value="Unassembled WGS sequence"/>
</dbReference>
<accession>A0A6J8EHQ9</accession>
<dbReference type="InterPro" id="IPR013762">
    <property type="entry name" value="Integrase-like_cat_sf"/>
</dbReference>
<dbReference type="GO" id="GO:0006310">
    <property type="term" value="P:DNA recombination"/>
    <property type="evidence" value="ECO:0007669"/>
    <property type="project" value="UniProtKB-KW"/>
</dbReference>
<dbReference type="PANTHER" id="PTHR34605">
    <property type="entry name" value="PHAGE_INTEGRASE DOMAIN-CONTAINING PROTEIN"/>
    <property type="match status" value="1"/>
</dbReference>
<evidence type="ECO:0000313" key="2">
    <source>
        <dbReference type="EMBL" id="CAC5419493.1"/>
    </source>
</evidence>
<dbReference type="SUPFAM" id="SSF56349">
    <property type="entry name" value="DNA breaking-rejoining enzymes"/>
    <property type="match status" value="1"/>
</dbReference>
<reference evidence="2 3" key="1">
    <citation type="submission" date="2020-06" db="EMBL/GenBank/DDBJ databases">
        <authorList>
            <person name="Li R."/>
            <person name="Bekaert M."/>
        </authorList>
    </citation>
    <scope>NUCLEOTIDE SEQUENCE [LARGE SCALE GENOMIC DNA]</scope>
    <source>
        <strain evidence="3">wild</strain>
    </source>
</reference>
<dbReference type="InterPro" id="IPR011010">
    <property type="entry name" value="DNA_brk_join_enz"/>
</dbReference>
<dbReference type="PANTHER" id="PTHR34605:SF3">
    <property type="entry name" value="P CELL-TYPE AGGLUTINATION PROTEIN MAP4-LIKE-RELATED"/>
    <property type="match status" value="1"/>
</dbReference>
<dbReference type="InterPro" id="IPR052925">
    <property type="entry name" value="Phage_Integrase-like_Recomb"/>
</dbReference>
<dbReference type="EMBL" id="CACVKT020009033">
    <property type="protein sequence ID" value="CAC5419493.1"/>
    <property type="molecule type" value="Genomic_DNA"/>
</dbReference>
<dbReference type="GO" id="GO:0015074">
    <property type="term" value="P:DNA integration"/>
    <property type="evidence" value="ECO:0007669"/>
    <property type="project" value="InterPro"/>
</dbReference>
<sequence length="288" mass="31769">MVVPKERGDNVAPAAKRTVLRLKIGGDAGVRSRSKESPVATTSLSSEVVAMAPDTTTATSTETITQSESKLMRHQCDKGLTPINTIKSTKYLGDYTNIVDAQLLLQGFSFGFRLQYEGQRISTTAKKNDVCRNLEVQTICNVVGRGQTCSAYEARLFRTAFSLAFRGLFSVGELTVKKMSNTCSVNHTLNKNDVNTCRNYLEIHLVSSKTDQFGRGIPIHIPKQADKCIYPVVLLPCYLRDRPVVGGPLFCHFDGKTLTKYQFCAILKKSLHTLGIEHSPFSLVVSLI</sequence>
<keyword evidence="1" id="KW-0233">DNA recombination</keyword>
<gene>
    <name evidence="2" type="ORF">MCOR_51823</name>
</gene>
<dbReference type="AlphaFoldDB" id="A0A6J8EHQ9"/>
<organism evidence="2 3">
    <name type="scientific">Mytilus coruscus</name>
    <name type="common">Sea mussel</name>
    <dbReference type="NCBI Taxonomy" id="42192"/>
    <lineage>
        <taxon>Eukaryota</taxon>
        <taxon>Metazoa</taxon>
        <taxon>Spiralia</taxon>
        <taxon>Lophotrochozoa</taxon>
        <taxon>Mollusca</taxon>
        <taxon>Bivalvia</taxon>
        <taxon>Autobranchia</taxon>
        <taxon>Pteriomorphia</taxon>
        <taxon>Mytilida</taxon>
        <taxon>Mytiloidea</taxon>
        <taxon>Mytilidae</taxon>
        <taxon>Mytilinae</taxon>
        <taxon>Mytilus</taxon>
    </lineage>
</organism>
<protein>
    <submittedName>
        <fullName evidence="2">Uncharacterized protein</fullName>
    </submittedName>
</protein>
<evidence type="ECO:0000256" key="1">
    <source>
        <dbReference type="ARBA" id="ARBA00023172"/>
    </source>
</evidence>
<evidence type="ECO:0000313" key="3">
    <source>
        <dbReference type="Proteomes" id="UP000507470"/>
    </source>
</evidence>
<proteinExistence type="predicted"/>
<dbReference type="Gene3D" id="1.10.443.10">
    <property type="entry name" value="Intergrase catalytic core"/>
    <property type="match status" value="1"/>
</dbReference>
<dbReference type="OrthoDB" id="6120376at2759"/>